<dbReference type="InterPro" id="IPR013783">
    <property type="entry name" value="Ig-like_fold"/>
</dbReference>
<dbReference type="Gene3D" id="2.60.40.10">
    <property type="entry name" value="Immunoglobulins"/>
    <property type="match status" value="1"/>
</dbReference>
<keyword evidence="1" id="KW-0732">Signal</keyword>
<dbReference type="InterPro" id="IPR002909">
    <property type="entry name" value="IPT_dom"/>
</dbReference>
<name>A0A5C1Y9D1_9MICO</name>
<evidence type="ECO:0000313" key="3">
    <source>
        <dbReference type="EMBL" id="QEO09885.1"/>
    </source>
</evidence>
<dbReference type="Pfam" id="PF01833">
    <property type="entry name" value="TIG"/>
    <property type="match status" value="1"/>
</dbReference>
<feature type="chain" id="PRO_5023106134" description="IPT/TIG domain-containing protein" evidence="1">
    <location>
        <begin position="30"/>
        <end position="395"/>
    </location>
</feature>
<dbReference type="AlphaFoldDB" id="A0A5C1Y9D1"/>
<keyword evidence="4" id="KW-1185">Reference proteome</keyword>
<dbReference type="OrthoDB" id="614750at2"/>
<dbReference type="GO" id="GO:0005975">
    <property type="term" value="P:carbohydrate metabolic process"/>
    <property type="evidence" value="ECO:0007669"/>
    <property type="project" value="UniProtKB-ARBA"/>
</dbReference>
<feature type="domain" description="IPT/TIG" evidence="2">
    <location>
        <begin position="309"/>
        <end position="394"/>
    </location>
</feature>
<evidence type="ECO:0000259" key="2">
    <source>
        <dbReference type="SMART" id="SM00429"/>
    </source>
</evidence>
<dbReference type="InterPro" id="IPR006311">
    <property type="entry name" value="TAT_signal"/>
</dbReference>
<dbReference type="PROSITE" id="PS51318">
    <property type="entry name" value="TAT"/>
    <property type="match status" value="1"/>
</dbReference>
<dbReference type="KEGG" id="lyk:FLP23_07630"/>
<accession>A0A5C1Y9D1</accession>
<protein>
    <recommendedName>
        <fullName evidence="2">IPT/TIG domain-containing protein</fullName>
    </recommendedName>
</protein>
<proteinExistence type="predicted"/>
<dbReference type="RefSeq" id="WP_149325303.1">
    <property type="nucleotide sequence ID" value="NZ_CP043504.1"/>
</dbReference>
<organism evidence="3 4">
    <name type="scientific">Protaetiibacter larvae</name>
    <dbReference type="NCBI Taxonomy" id="2592654"/>
    <lineage>
        <taxon>Bacteria</taxon>
        <taxon>Bacillati</taxon>
        <taxon>Actinomycetota</taxon>
        <taxon>Actinomycetes</taxon>
        <taxon>Micrococcales</taxon>
        <taxon>Microbacteriaceae</taxon>
        <taxon>Protaetiibacter</taxon>
    </lineage>
</organism>
<evidence type="ECO:0000256" key="1">
    <source>
        <dbReference type="SAM" id="SignalP"/>
    </source>
</evidence>
<dbReference type="SUPFAM" id="SSF81296">
    <property type="entry name" value="E set domains"/>
    <property type="match status" value="1"/>
</dbReference>
<sequence length="395" mass="40346">MTARRPLLASTALLAALALAIVPVTPAAAAPGNDDFADAVDVGLGWTVVDLVDATLEPGEPTTCVEHDPDFSSYFYPAASSVWYRFTSPTAQTIRGSITDYHAQTGVVHVYTGASLGALSSVTCGDGNDRPGFAFQAAAGQTFYIQVGALDDGDGLIPEATLFLSALPPIPNTTPAGAITLAVPSTTTADTFGTDAELVAPYGCSPEDRAIMNDLFYRFTAPATGVVTIDASASDFAVDFAVYPYALPPGDPIACPWPGSSGHEPYPGTATAITTIPVTAGASYLIQVGGFYLGLGTVSLSLSQPPSTPPAVTKVAPLIGPRKGGTTVTITGTGFTPDSTVAFGALAAASVTYVSPTTLRAVTPRVPSARLVEVYVTTPAGTSPKALLAKFLYLG</sequence>
<gene>
    <name evidence="3" type="ORF">FLP23_07630</name>
</gene>
<dbReference type="EMBL" id="CP043504">
    <property type="protein sequence ID" value="QEO09885.1"/>
    <property type="molecule type" value="Genomic_DNA"/>
</dbReference>
<dbReference type="Proteomes" id="UP000322159">
    <property type="component" value="Chromosome"/>
</dbReference>
<dbReference type="SMART" id="SM00429">
    <property type="entry name" value="IPT"/>
    <property type="match status" value="1"/>
</dbReference>
<reference evidence="3 4" key="1">
    <citation type="submission" date="2019-09" db="EMBL/GenBank/DDBJ databases">
        <title>Genome sequencing of strain KACC 19322.</title>
        <authorList>
            <person name="Heo J."/>
            <person name="Kim S.-J."/>
            <person name="Kim J.-S."/>
            <person name="Hong S.-B."/>
            <person name="Kwon S.-W."/>
        </authorList>
    </citation>
    <scope>NUCLEOTIDE SEQUENCE [LARGE SCALE GENOMIC DNA]</scope>
    <source>
        <strain evidence="3 4">KACC 19322</strain>
    </source>
</reference>
<evidence type="ECO:0000313" key="4">
    <source>
        <dbReference type="Proteomes" id="UP000322159"/>
    </source>
</evidence>
<feature type="signal peptide" evidence="1">
    <location>
        <begin position="1"/>
        <end position="29"/>
    </location>
</feature>
<dbReference type="InterPro" id="IPR014756">
    <property type="entry name" value="Ig_E-set"/>
</dbReference>